<keyword evidence="1" id="KW-1133">Transmembrane helix</keyword>
<gene>
    <name evidence="2" type="ORF">PAPOLLO_LOCUS25438</name>
</gene>
<keyword evidence="3" id="KW-1185">Reference proteome</keyword>
<keyword evidence="1" id="KW-0472">Membrane</keyword>
<accession>A0A8S3Y6Z2</accession>
<sequence>MYYTTGKIATAYSTECTEYFTLFKERSCDDANLTEIKPIQINPVTWNASRFDWNPDYKCIDAYPSEECFFEITCERIETVCEKQLEESIELTTEIIISSSQTDMELLAPETTTVNTVECTEFYTIFEERSCDDSMEIKPALIDFKTWNISRFNSNFYNYCLGTYPYKECFFELTCERVETICERHVEESTESGLKNNDSDMSYYNTLIAIGVLSSVILLSLFLNYAASKYKDFIQSGTYRLPHSPTEIADSEL</sequence>
<dbReference type="Proteomes" id="UP000691718">
    <property type="component" value="Unassembled WGS sequence"/>
</dbReference>
<protein>
    <submittedName>
        <fullName evidence="2">(apollo) hypothetical protein</fullName>
    </submittedName>
</protein>
<reference evidence="2" key="1">
    <citation type="submission" date="2021-04" db="EMBL/GenBank/DDBJ databases">
        <authorList>
            <person name="Tunstrom K."/>
        </authorList>
    </citation>
    <scope>NUCLEOTIDE SEQUENCE</scope>
</reference>
<evidence type="ECO:0000313" key="3">
    <source>
        <dbReference type="Proteomes" id="UP000691718"/>
    </source>
</evidence>
<evidence type="ECO:0000313" key="2">
    <source>
        <dbReference type="EMBL" id="CAG5052651.1"/>
    </source>
</evidence>
<keyword evidence="1" id="KW-0812">Transmembrane</keyword>
<proteinExistence type="predicted"/>
<dbReference type="OrthoDB" id="6929270at2759"/>
<dbReference type="EMBL" id="CAJQZP010001531">
    <property type="protein sequence ID" value="CAG5052651.1"/>
    <property type="molecule type" value="Genomic_DNA"/>
</dbReference>
<feature type="transmembrane region" description="Helical" evidence="1">
    <location>
        <begin position="203"/>
        <end position="226"/>
    </location>
</feature>
<organism evidence="2 3">
    <name type="scientific">Parnassius apollo</name>
    <name type="common">Apollo butterfly</name>
    <name type="synonym">Papilio apollo</name>
    <dbReference type="NCBI Taxonomy" id="110799"/>
    <lineage>
        <taxon>Eukaryota</taxon>
        <taxon>Metazoa</taxon>
        <taxon>Ecdysozoa</taxon>
        <taxon>Arthropoda</taxon>
        <taxon>Hexapoda</taxon>
        <taxon>Insecta</taxon>
        <taxon>Pterygota</taxon>
        <taxon>Neoptera</taxon>
        <taxon>Endopterygota</taxon>
        <taxon>Lepidoptera</taxon>
        <taxon>Glossata</taxon>
        <taxon>Ditrysia</taxon>
        <taxon>Papilionoidea</taxon>
        <taxon>Papilionidae</taxon>
        <taxon>Parnassiinae</taxon>
        <taxon>Parnassini</taxon>
        <taxon>Parnassius</taxon>
        <taxon>Parnassius</taxon>
    </lineage>
</organism>
<dbReference type="AlphaFoldDB" id="A0A8S3Y6Z2"/>
<comment type="caution">
    <text evidence="2">The sequence shown here is derived from an EMBL/GenBank/DDBJ whole genome shotgun (WGS) entry which is preliminary data.</text>
</comment>
<evidence type="ECO:0000256" key="1">
    <source>
        <dbReference type="SAM" id="Phobius"/>
    </source>
</evidence>
<name>A0A8S3Y6Z2_PARAO</name>